<protein>
    <submittedName>
        <fullName evidence="8">Anaerobic ribonucleoside-triphosphate reductase activating protein</fullName>
    </submittedName>
</protein>
<dbReference type="Proteomes" id="UP000435649">
    <property type="component" value="Unassembled WGS sequence"/>
</dbReference>
<name>A0A844GB06_9BACT</name>
<evidence type="ECO:0000259" key="7">
    <source>
        <dbReference type="PROSITE" id="PS51918"/>
    </source>
</evidence>
<evidence type="ECO:0000313" key="8">
    <source>
        <dbReference type="EMBL" id="MST99558.1"/>
    </source>
</evidence>
<comment type="caution">
    <text evidence="8">The sequence shown here is derived from an EMBL/GenBank/DDBJ whole genome shotgun (WGS) entry which is preliminary data.</text>
</comment>
<keyword evidence="6" id="KW-0411">Iron-sulfur</keyword>
<dbReference type="InterPro" id="IPR013785">
    <property type="entry name" value="Aldolase_TIM"/>
</dbReference>
<evidence type="ECO:0000256" key="2">
    <source>
        <dbReference type="ARBA" id="ARBA00022485"/>
    </source>
</evidence>
<gene>
    <name evidence="8" type="ORF">FYJ85_21250</name>
</gene>
<sequence length="231" mass="25440">MGKLHFGLQKLTLLDFPGKVACTVFTFGCNFHCPFCHNASLVHRDGEADAWDEDSVFAFLERRRGILDGVCVSGGEPLLHPELPGFLRRVHDAGFAVKLDTNGSFPERLREIVESHCVDYVALDIKNAPEKYGETTAEEGMLDAVRRSVAYLKQGKVPYEFRTTVVRQFHNAVDFEAIGAWIQGVPRYFLQGFVDSGNLLGKGCSALSGDEMAQCLAAVQRFVPNAGIRGA</sequence>
<dbReference type="Pfam" id="PF04055">
    <property type="entry name" value="Radical_SAM"/>
    <property type="match status" value="1"/>
</dbReference>
<evidence type="ECO:0000256" key="6">
    <source>
        <dbReference type="ARBA" id="ARBA00023014"/>
    </source>
</evidence>
<dbReference type="InterPro" id="IPR012840">
    <property type="entry name" value="NrdG2"/>
</dbReference>
<accession>A0A844GB06</accession>
<keyword evidence="5" id="KW-0408">Iron</keyword>
<comment type="cofactor">
    <cofactor evidence="1">
        <name>[4Fe-4S] cluster</name>
        <dbReference type="ChEBI" id="CHEBI:49883"/>
    </cofactor>
</comment>
<dbReference type="CDD" id="cd01335">
    <property type="entry name" value="Radical_SAM"/>
    <property type="match status" value="1"/>
</dbReference>
<dbReference type="SFLD" id="SFLDS00029">
    <property type="entry name" value="Radical_SAM"/>
    <property type="match status" value="1"/>
</dbReference>
<dbReference type="RefSeq" id="WP_154420730.1">
    <property type="nucleotide sequence ID" value="NZ_VUNS01000041.1"/>
</dbReference>
<keyword evidence="3" id="KW-0949">S-adenosyl-L-methionine</keyword>
<dbReference type="PANTHER" id="PTHR30352:SF5">
    <property type="entry name" value="PYRUVATE FORMATE-LYASE 1-ACTIVATING ENZYME"/>
    <property type="match status" value="1"/>
</dbReference>
<dbReference type="GO" id="GO:0003824">
    <property type="term" value="F:catalytic activity"/>
    <property type="evidence" value="ECO:0007669"/>
    <property type="project" value="InterPro"/>
</dbReference>
<evidence type="ECO:0000256" key="4">
    <source>
        <dbReference type="ARBA" id="ARBA00022723"/>
    </source>
</evidence>
<dbReference type="EMBL" id="VUNS01000041">
    <property type="protein sequence ID" value="MST99558.1"/>
    <property type="molecule type" value="Genomic_DNA"/>
</dbReference>
<dbReference type="SFLD" id="SFLDG01094">
    <property type="entry name" value="Uncharacterised_Radical_SAM_Su"/>
    <property type="match status" value="1"/>
</dbReference>
<dbReference type="NCBIfam" id="TIGR02495">
    <property type="entry name" value="NrdG2"/>
    <property type="match status" value="1"/>
</dbReference>
<keyword evidence="2" id="KW-0004">4Fe-4S</keyword>
<dbReference type="PROSITE" id="PS51918">
    <property type="entry name" value="RADICAL_SAM"/>
    <property type="match status" value="1"/>
</dbReference>
<dbReference type="Gene3D" id="3.20.20.70">
    <property type="entry name" value="Aldolase class I"/>
    <property type="match status" value="1"/>
</dbReference>
<evidence type="ECO:0000313" key="9">
    <source>
        <dbReference type="Proteomes" id="UP000435649"/>
    </source>
</evidence>
<keyword evidence="4" id="KW-0479">Metal-binding</keyword>
<dbReference type="AlphaFoldDB" id="A0A844GB06"/>
<dbReference type="InterPro" id="IPR034457">
    <property type="entry name" value="Organic_radical-activating"/>
</dbReference>
<feature type="domain" description="Radical SAM core" evidence="7">
    <location>
        <begin position="15"/>
        <end position="229"/>
    </location>
</feature>
<dbReference type="InterPro" id="IPR058240">
    <property type="entry name" value="rSAM_sf"/>
</dbReference>
<dbReference type="PANTHER" id="PTHR30352">
    <property type="entry name" value="PYRUVATE FORMATE-LYASE-ACTIVATING ENZYME"/>
    <property type="match status" value="1"/>
</dbReference>
<dbReference type="InterPro" id="IPR007197">
    <property type="entry name" value="rSAM"/>
</dbReference>
<evidence type="ECO:0000256" key="3">
    <source>
        <dbReference type="ARBA" id="ARBA00022691"/>
    </source>
</evidence>
<dbReference type="GO" id="GO:0046872">
    <property type="term" value="F:metal ion binding"/>
    <property type="evidence" value="ECO:0007669"/>
    <property type="project" value="UniProtKB-KW"/>
</dbReference>
<evidence type="ECO:0000256" key="1">
    <source>
        <dbReference type="ARBA" id="ARBA00001966"/>
    </source>
</evidence>
<organism evidence="8 9">
    <name type="scientific">Victivallis lenta</name>
    <dbReference type="NCBI Taxonomy" id="2606640"/>
    <lineage>
        <taxon>Bacteria</taxon>
        <taxon>Pseudomonadati</taxon>
        <taxon>Lentisphaerota</taxon>
        <taxon>Lentisphaeria</taxon>
        <taxon>Victivallales</taxon>
        <taxon>Victivallaceae</taxon>
        <taxon>Victivallis</taxon>
    </lineage>
</organism>
<dbReference type="SUPFAM" id="SSF102114">
    <property type="entry name" value="Radical SAM enzymes"/>
    <property type="match status" value="1"/>
</dbReference>
<dbReference type="GO" id="GO:0051539">
    <property type="term" value="F:4 iron, 4 sulfur cluster binding"/>
    <property type="evidence" value="ECO:0007669"/>
    <property type="project" value="UniProtKB-KW"/>
</dbReference>
<keyword evidence="9" id="KW-1185">Reference proteome</keyword>
<reference evidence="8 9" key="1">
    <citation type="submission" date="2019-08" db="EMBL/GenBank/DDBJ databases">
        <title>In-depth cultivation of the pig gut microbiome towards novel bacterial diversity and tailored functional studies.</title>
        <authorList>
            <person name="Wylensek D."/>
            <person name="Hitch T.C.A."/>
            <person name="Clavel T."/>
        </authorList>
    </citation>
    <scope>NUCLEOTIDE SEQUENCE [LARGE SCALE GENOMIC DNA]</scope>
    <source>
        <strain evidence="8 9">BBE-744-WT-12</strain>
    </source>
</reference>
<proteinExistence type="predicted"/>
<evidence type="ECO:0000256" key="5">
    <source>
        <dbReference type="ARBA" id="ARBA00023004"/>
    </source>
</evidence>